<proteinExistence type="predicted"/>
<keyword evidence="3" id="KW-1185">Reference proteome</keyword>
<dbReference type="EMBL" id="JANBOH010000242">
    <property type="protein sequence ID" value="KAJ1643554.1"/>
    <property type="molecule type" value="Genomic_DNA"/>
</dbReference>
<organism evidence="2 3">
    <name type="scientific">Coemansia asiatica</name>
    <dbReference type="NCBI Taxonomy" id="1052880"/>
    <lineage>
        <taxon>Eukaryota</taxon>
        <taxon>Fungi</taxon>
        <taxon>Fungi incertae sedis</taxon>
        <taxon>Zoopagomycota</taxon>
        <taxon>Kickxellomycotina</taxon>
        <taxon>Kickxellomycetes</taxon>
        <taxon>Kickxellales</taxon>
        <taxon>Kickxellaceae</taxon>
        <taxon>Coemansia</taxon>
    </lineage>
</organism>
<gene>
    <name evidence="2" type="ORF">LPJ64_004672</name>
</gene>
<sequence length="78" mass="8699">MSIFNRRHNYGGRRIYNNNAQPGYVEPAQYEPGALQGHHGGHGAGNHYNRPERVKVVKEKRGGCMPFLCGMSSVDTNL</sequence>
<name>A0A9W7XIG4_9FUNG</name>
<feature type="compositionally biased region" description="Basic residues" evidence="1">
    <location>
        <begin position="1"/>
        <end position="11"/>
    </location>
</feature>
<dbReference type="Proteomes" id="UP001145021">
    <property type="component" value="Unassembled WGS sequence"/>
</dbReference>
<reference evidence="2" key="1">
    <citation type="submission" date="2022-07" db="EMBL/GenBank/DDBJ databases">
        <title>Phylogenomic reconstructions and comparative analyses of Kickxellomycotina fungi.</title>
        <authorList>
            <person name="Reynolds N.K."/>
            <person name="Stajich J.E."/>
            <person name="Barry K."/>
            <person name="Grigoriev I.V."/>
            <person name="Crous P."/>
            <person name="Smith M.E."/>
        </authorList>
    </citation>
    <scope>NUCLEOTIDE SEQUENCE</scope>
    <source>
        <strain evidence="2">NBRC 105413</strain>
    </source>
</reference>
<comment type="caution">
    <text evidence="2">The sequence shown here is derived from an EMBL/GenBank/DDBJ whole genome shotgun (WGS) entry which is preliminary data.</text>
</comment>
<feature type="region of interest" description="Disordered" evidence="1">
    <location>
        <begin position="1"/>
        <end position="51"/>
    </location>
</feature>
<protein>
    <submittedName>
        <fullName evidence="2">Uncharacterized protein</fullName>
    </submittedName>
</protein>
<evidence type="ECO:0000256" key="1">
    <source>
        <dbReference type="SAM" id="MobiDB-lite"/>
    </source>
</evidence>
<dbReference type="AlphaFoldDB" id="A0A9W7XIG4"/>
<evidence type="ECO:0000313" key="3">
    <source>
        <dbReference type="Proteomes" id="UP001145021"/>
    </source>
</evidence>
<evidence type="ECO:0000313" key="2">
    <source>
        <dbReference type="EMBL" id="KAJ1643554.1"/>
    </source>
</evidence>
<accession>A0A9W7XIG4</accession>